<feature type="transmembrane region" description="Helical" evidence="1">
    <location>
        <begin position="41"/>
        <end position="58"/>
    </location>
</feature>
<dbReference type="RefSeq" id="WP_202746967.1">
    <property type="nucleotide sequence ID" value="NZ_JAESWC010000001.1"/>
</dbReference>
<evidence type="ECO:0000313" key="2">
    <source>
        <dbReference type="EMBL" id="MBL4934324.1"/>
    </source>
</evidence>
<organism evidence="2 3">
    <name type="scientific">Clostridium rhizosphaerae</name>
    <dbReference type="NCBI Taxonomy" id="2803861"/>
    <lineage>
        <taxon>Bacteria</taxon>
        <taxon>Bacillati</taxon>
        <taxon>Bacillota</taxon>
        <taxon>Clostridia</taxon>
        <taxon>Eubacteriales</taxon>
        <taxon>Clostridiaceae</taxon>
        <taxon>Clostridium</taxon>
    </lineage>
</organism>
<name>A0ABS1T7J9_9CLOT</name>
<dbReference type="EMBL" id="JAESWC010000001">
    <property type="protein sequence ID" value="MBL4934324.1"/>
    <property type="molecule type" value="Genomic_DNA"/>
</dbReference>
<feature type="transmembrane region" description="Helical" evidence="1">
    <location>
        <begin position="111"/>
        <end position="132"/>
    </location>
</feature>
<evidence type="ECO:0008006" key="4">
    <source>
        <dbReference type="Google" id="ProtNLM"/>
    </source>
</evidence>
<sequence>MRTKTVRLSHQYFINMMIFFLVALVFIVSKANIIPQEYKSIFMWIYYAALVLCGFTGVFRQEKVDESAEKALGKVYRIIWNVVLIGLLILAVVIGAPGFQERIKLTRDNICLIILIFLFFITFLRYTLFVYYDRRGLKDAGAKD</sequence>
<feature type="transmembrane region" description="Helical" evidence="1">
    <location>
        <begin position="78"/>
        <end position="99"/>
    </location>
</feature>
<evidence type="ECO:0000256" key="1">
    <source>
        <dbReference type="SAM" id="Phobius"/>
    </source>
</evidence>
<protein>
    <recommendedName>
        <fullName evidence="4">DUF2178 domain-containing protein</fullName>
    </recommendedName>
</protein>
<accession>A0ABS1T7J9</accession>
<keyword evidence="1" id="KW-0812">Transmembrane</keyword>
<proteinExistence type="predicted"/>
<evidence type="ECO:0000313" key="3">
    <source>
        <dbReference type="Proteomes" id="UP000632377"/>
    </source>
</evidence>
<feature type="transmembrane region" description="Helical" evidence="1">
    <location>
        <begin position="12"/>
        <end position="29"/>
    </location>
</feature>
<gene>
    <name evidence="2" type="ORF">JK636_00980</name>
</gene>
<comment type="caution">
    <text evidence="2">The sequence shown here is derived from an EMBL/GenBank/DDBJ whole genome shotgun (WGS) entry which is preliminary data.</text>
</comment>
<keyword evidence="3" id="KW-1185">Reference proteome</keyword>
<dbReference type="Proteomes" id="UP000632377">
    <property type="component" value="Unassembled WGS sequence"/>
</dbReference>
<keyword evidence="1" id="KW-1133">Transmembrane helix</keyword>
<reference evidence="2 3" key="1">
    <citation type="submission" date="2021-01" db="EMBL/GenBank/DDBJ databases">
        <title>Genome public.</title>
        <authorList>
            <person name="Liu C."/>
            <person name="Sun Q."/>
        </authorList>
    </citation>
    <scope>NUCLEOTIDE SEQUENCE [LARGE SCALE GENOMIC DNA]</scope>
    <source>
        <strain evidence="2 3">YIM B02515</strain>
    </source>
</reference>
<keyword evidence="1" id="KW-0472">Membrane</keyword>